<proteinExistence type="predicted"/>
<dbReference type="OrthoDB" id="612868at2"/>
<evidence type="ECO:0000313" key="2">
    <source>
        <dbReference type="Proteomes" id="UP000184364"/>
    </source>
</evidence>
<organism evidence="1 2">
    <name type="scientific">Chryseobacterium polytrichastri</name>
    <dbReference type="NCBI Taxonomy" id="1302687"/>
    <lineage>
        <taxon>Bacteria</taxon>
        <taxon>Pseudomonadati</taxon>
        <taxon>Bacteroidota</taxon>
        <taxon>Flavobacteriia</taxon>
        <taxon>Flavobacteriales</taxon>
        <taxon>Weeksellaceae</taxon>
        <taxon>Chryseobacterium group</taxon>
        <taxon>Chryseobacterium</taxon>
    </lineage>
</organism>
<dbReference type="EMBL" id="FRAV01000002">
    <property type="protein sequence ID" value="SHK24513.1"/>
    <property type="molecule type" value="Genomic_DNA"/>
</dbReference>
<gene>
    <name evidence="1" type="ORF">SAMN05444267_1002113</name>
</gene>
<sequence length="312" mass="36502">METGNSIGDYKPGRPSINHTMIYNENIVVVGAEVHDKKIQNKLMFMAQAIRRVKISSVQTVIYFKQGYSSNMIIEFEKSLKNYKKDIKILSIHNISELFNYINTGYKTKGNDYRTKPDVYGNIYKVKNIYIYSHGLPSKITFLLDWDLYKEQNKIASNETAQANELNLKNYKLISQKVFNDASIYSFACRTGINEEDSTDVELLWGDGNSLAQNLANYLKIDIYGYARRSNYEETWGNWADRRLLNMADFDEKIFPKERIKYDDEFRDYKSKEIFLDDKKYPWQPQGAYRDVKAGDTPKGPPQKLLKYTFKE</sequence>
<name>A0A1M6QWL7_9FLAO</name>
<dbReference type="Proteomes" id="UP000184364">
    <property type="component" value="Unassembled WGS sequence"/>
</dbReference>
<dbReference type="RefSeq" id="WP_073290361.1">
    <property type="nucleotide sequence ID" value="NZ_FRAV01000002.1"/>
</dbReference>
<reference evidence="2" key="1">
    <citation type="submission" date="2016-11" db="EMBL/GenBank/DDBJ databases">
        <authorList>
            <person name="Varghese N."/>
            <person name="Submissions S."/>
        </authorList>
    </citation>
    <scope>NUCLEOTIDE SEQUENCE [LARGE SCALE GENOMIC DNA]</scope>
    <source>
        <strain evidence="2">DSM 26899</strain>
    </source>
</reference>
<keyword evidence="2" id="KW-1185">Reference proteome</keyword>
<dbReference type="AlphaFoldDB" id="A0A1M6QWL7"/>
<dbReference type="STRING" id="1302687.SAMN05444267_1002113"/>
<evidence type="ECO:0000313" key="1">
    <source>
        <dbReference type="EMBL" id="SHK24513.1"/>
    </source>
</evidence>
<protein>
    <submittedName>
        <fullName evidence="1">Uncharacterized protein</fullName>
    </submittedName>
</protein>
<accession>A0A1M6QWL7</accession>